<dbReference type="SMART" id="SM00347">
    <property type="entry name" value="HTH_MARR"/>
    <property type="match status" value="1"/>
</dbReference>
<feature type="domain" description="HTH marR-type" evidence="1">
    <location>
        <begin position="1"/>
        <end position="137"/>
    </location>
</feature>
<keyword evidence="3" id="KW-1185">Reference proteome</keyword>
<dbReference type="Proteomes" id="UP000317496">
    <property type="component" value="Chromosome"/>
</dbReference>
<dbReference type="Pfam" id="PF12802">
    <property type="entry name" value="MarR_2"/>
    <property type="match status" value="1"/>
</dbReference>
<name>A0A516GZR0_9PROT</name>
<dbReference type="InterPro" id="IPR036388">
    <property type="entry name" value="WH-like_DNA-bd_sf"/>
</dbReference>
<dbReference type="InterPro" id="IPR000835">
    <property type="entry name" value="HTH_MarR-typ"/>
</dbReference>
<dbReference type="GO" id="GO:0006950">
    <property type="term" value="P:response to stress"/>
    <property type="evidence" value="ECO:0007669"/>
    <property type="project" value="TreeGrafter"/>
</dbReference>
<dbReference type="AlphaFoldDB" id="A0A516GZR0"/>
<dbReference type="PRINTS" id="PR00598">
    <property type="entry name" value="HTHMARR"/>
</dbReference>
<dbReference type="InterPro" id="IPR036390">
    <property type="entry name" value="WH_DNA-bd_sf"/>
</dbReference>
<dbReference type="Gene3D" id="1.10.10.10">
    <property type="entry name" value="Winged helix-like DNA-binding domain superfamily/Winged helix DNA-binding domain"/>
    <property type="match status" value="1"/>
</dbReference>
<gene>
    <name evidence="2" type="ORF">FNB15_06945</name>
</gene>
<dbReference type="PANTHER" id="PTHR33164:SF43">
    <property type="entry name" value="HTH-TYPE TRANSCRIPTIONAL REPRESSOR YETL"/>
    <property type="match status" value="1"/>
</dbReference>
<dbReference type="EMBL" id="CP041636">
    <property type="protein sequence ID" value="QDO97024.1"/>
    <property type="molecule type" value="Genomic_DNA"/>
</dbReference>
<evidence type="ECO:0000313" key="3">
    <source>
        <dbReference type="Proteomes" id="UP000317496"/>
    </source>
</evidence>
<proteinExistence type="predicted"/>
<evidence type="ECO:0000313" key="2">
    <source>
        <dbReference type="EMBL" id="QDO97024.1"/>
    </source>
</evidence>
<dbReference type="KEGG" id="fer:FNB15_06945"/>
<protein>
    <submittedName>
        <fullName evidence="2">MarR family transcriptional regulator</fullName>
    </submittedName>
</protein>
<dbReference type="InterPro" id="IPR039422">
    <property type="entry name" value="MarR/SlyA-like"/>
</dbReference>
<organism evidence="2 3">
    <name type="scientific">Ferrovibrio terrae</name>
    <dbReference type="NCBI Taxonomy" id="2594003"/>
    <lineage>
        <taxon>Bacteria</taxon>
        <taxon>Pseudomonadati</taxon>
        <taxon>Pseudomonadota</taxon>
        <taxon>Alphaproteobacteria</taxon>
        <taxon>Rhodospirillales</taxon>
        <taxon>Rhodospirillaceae</taxon>
        <taxon>Ferrovibrio</taxon>
    </lineage>
</organism>
<sequence length="147" mass="15892">MTSALDTHLGYWLRYVSNHVSQAFARRLEARGVTVAEWVLLRQLLDNDAAPSRLAGQIGLTRGAVTRLADRLIAKQLVARRASETDKRAQVLSLTAAGRDLVPALAAAADANDAAFFGHLPPAERAALETALKDLVRHHGLRAVPID</sequence>
<dbReference type="OrthoDB" id="9815567at2"/>
<accession>A0A516GZR0</accession>
<reference evidence="2 3" key="1">
    <citation type="submission" date="2019-07" db="EMBL/GenBank/DDBJ databases">
        <title>Genome sequencing for Ferrovibrio sp. K5.</title>
        <authorList>
            <person name="Park S.-J."/>
        </authorList>
    </citation>
    <scope>NUCLEOTIDE SEQUENCE [LARGE SCALE GENOMIC DNA]</scope>
    <source>
        <strain evidence="2 3">K5</strain>
    </source>
</reference>
<evidence type="ECO:0000259" key="1">
    <source>
        <dbReference type="PROSITE" id="PS50995"/>
    </source>
</evidence>
<dbReference type="PANTHER" id="PTHR33164">
    <property type="entry name" value="TRANSCRIPTIONAL REGULATOR, MARR FAMILY"/>
    <property type="match status" value="1"/>
</dbReference>
<dbReference type="SUPFAM" id="SSF46785">
    <property type="entry name" value="Winged helix' DNA-binding domain"/>
    <property type="match status" value="1"/>
</dbReference>
<dbReference type="GO" id="GO:0003700">
    <property type="term" value="F:DNA-binding transcription factor activity"/>
    <property type="evidence" value="ECO:0007669"/>
    <property type="project" value="InterPro"/>
</dbReference>
<dbReference type="RefSeq" id="WP_144068005.1">
    <property type="nucleotide sequence ID" value="NZ_CP041636.1"/>
</dbReference>
<dbReference type="PROSITE" id="PS50995">
    <property type="entry name" value="HTH_MARR_2"/>
    <property type="match status" value="1"/>
</dbReference>